<sequence>MSDSIAHLSMPRHVARLAAVWIGSVGIGEDAVRSGGHRSTFRSDAESDARYLKVVVAVP</sequence>
<name>A0ABZ3DKK2_9BURK</name>
<dbReference type="Proteomes" id="UP001448498">
    <property type="component" value="Chromosome 1"/>
</dbReference>
<accession>A0ABZ3DKK2</accession>
<dbReference type="RefSeq" id="WP_059234421.1">
    <property type="nucleotide sequence ID" value="NZ_CP101524.1"/>
</dbReference>
<dbReference type="EMBL" id="CP109821">
    <property type="protein sequence ID" value="XAE49609.1"/>
    <property type="molecule type" value="Genomic_DNA"/>
</dbReference>
<proteinExistence type="predicted"/>
<evidence type="ECO:0000313" key="1">
    <source>
        <dbReference type="EMBL" id="XAE49609.1"/>
    </source>
</evidence>
<protein>
    <submittedName>
        <fullName evidence="1">Uncharacterized protein</fullName>
    </submittedName>
</protein>
<gene>
    <name evidence="1" type="ORF">OHZ10_08285</name>
</gene>
<keyword evidence="2" id="KW-1185">Reference proteome</keyword>
<reference evidence="1 2" key="1">
    <citation type="submission" date="2022-10" db="EMBL/GenBank/DDBJ databases">
        <title>Genomic of Burkholderia cepacia PN-1.</title>
        <authorList>
            <person name="Yang Y."/>
            <person name="Guan H."/>
            <person name="Huang J."/>
        </authorList>
    </citation>
    <scope>NUCLEOTIDE SEQUENCE [LARGE SCALE GENOMIC DNA]</scope>
    <source>
        <strain evidence="1 2">PN-1</strain>
    </source>
</reference>
<evidence type="ECO:0000313" key="2">
    <source>
        <dbReference type="Proteomes" id="UP001448498"/>
    </source>
</evidence>
<organism evidence="1 2">
    <name type="scientific">Burkholderia arboris</name>
    <dbReference type="NCBI Taxonomy" id="488730"/>
    <lineage>
        <taxon>Bacteria</taxon>
        <taxon>Pseudomonadati</taxon>
        <taxon>Pseudomonadota</taxon>
        <taxon>Betaproteobacteria</taxon>
        <taxon>Burkholderiales</taxon>
        <taxon>Burkholderiaceae</taxon>
        <taxon>Burkholderia</taxon>
        <taxon>Burkholderia cepacia complex</taxon>
    </lineage>
</organism>